<dbReference type="AlphaFoldDB" id="D9PEV1"/>
<organism evidence="1">
    <name type="scientific">sediment metagenome</name>
    <dbReference type="NCBI Taxonomy" id="749907"/>
    <lineage>
        <taxon>unclassified sequences</taxon>
        <taxon>metagenomes</taxon>
        <taxon>ecological metagenomes</taxon>
    </lineage>
</organism>
<accession>D9PEV1</accession>
<comment type="caution">
    <text evidence="1">The sequence shown here is derived from an EMBL/GenBank/DDBJ whole genome shotgun (WGS) entry which is preliminary data.</text>
</comment>
<evidence type="ECO:0000313" key="1">
    <source>
        <dbReference type="EMBL" id="EFK97887.1"/>
    </source>
</evidence>
<reference evidence="1" key="2">
    <citation type="journal article" date="2011" name="Microb. Ecol.">
        <title>Taxonomic and Functional Metagenomic Profiling of the Microbial Community in the Anoxic Sediment of a Sub-saline Shallow Lake (Laguna de Carrizo, Central Spain).</title>
        <authorList>
            <person name="Ferrer M."/>
            <person name="Guazzaroni M.E."/>
            <person name="Richter M."/>
            <person name="Garcia-Salamanca A."/>
            <person name="Yarza P."/>
            <person name="Suarez-Suarez A."/>
            <person name="Solano J."/>
            <person name="Alcaide M."/>
            <person name="van Dillewijn P."/>
            <person name="Molina-Henares M.A."/>
            <person name="Lopez-Cortes N."/>
            <person name="Al-Ramahi Y."/>
            <person name="Guerrero C."/>
            <person name="Acosta A."/>
            <person name="de Eugenio L.I."/>
            <person name="Martinez V."/>
            <person name="Marques S."/>
            <person name="Rojo F."/>
            <person name="Santero E."/>
            <person name="Genilloud O."/>
            <person name="Perez-Perez J."/>
            <person name="Rossello-Mora R."/>
            <person name="Ramos J.L."/>
        </authorList>
    </citation>
    <scope>NUCLEOTIDE SEQUENCE</scope>
</reference>
<gene>
    <name evidence="1" type="ORF">LDC_0029</name>
</gene>
<protein>
    <submittedName>
        <fullName evidence="1">Uncharacterized protein</fullName>
    </submittedName>
</protein>
<sequence>MKIVYAMNSGFLTLEEHRSLLGKLEKLEGIISEEPSFKGVCDFVSVEVVNDSQKTFRAFGIDGTAYEEYTYNKEGVITKSSRRKYGPISNE</sequence>
<proteinExistence type="predicted"/>
<reference evidence="1" key="1">
    <citation type="submission" date="2010-07" db="EMBL/GenBank/DDBJ databases">
        <authorList>
            <consortium name="CONSOLIDER consortium CSD2007-00005"/>
            <person name="Guazzaroni M.-E."/>
            <person name="Richter M."/>
            <person name="Garcia-Salamanca A."/>
            <person name="Yarza P."/>
            <person name="Ferrer M."/>
        </authorList>
    </citation>
    <scope>NUCLEOTIDE SEQUENCE</scope>
</reference>
<dbReference type="EMBL" id="ADZX01000003">
    <property type="protein sequence ID" value="EFK97887.1"/>
    <property type="molecule type" value="Genomic_DNA"/>
</dbReference>
<name>D9PEV1_9ZZZZ</name>